<feature type="transmembrane region" description="Helical" evidence="5">
    <location>
        <begin position="41"/>
        <end position="61"/>
    </location>
</feature>
<feature type="transmembrane region" description="Helical" evidence="5">
    <location>
        <begin position="289"/>
        <end position="306"/>
    </location>
</feature>
<dbReference type="GO" id="GO:0005262">
    <property type="term" value="F:calcium channel activity"/>
    <property type="evidence" value="ECO:0007669"/>
    <property type="project" value="TreeGrafter"/>
</dbReference>
<evidence type="ECO:0000256" key="1">
    <source>
        <dbReference type="ARBA" id="ARBA00004141"/>
    </source>
</evidence>
<evidence type="ECO:0000313" key="7">
    <source>
        <dbReference type="EMBL" id="SVA19826.1"/>
    </source>
</evidence>
<feature type="domain" description="Sodium/calcium exchanger membrane region" evidence="6">
    <location>
        <begin position="165"/>
        <end position="306"/>
    </location>
</feature>
<feature type="domain" description="Sodium/calcium exchanger membrane region" evidence="6">
    <location>
        <begin position="5"/>
        <end position="141"/>
    </location>
</feature>
<reference evidence="7" key="1">
    <citation type="submission" date="2018-05" db="EMBL/GenBank/DDBJ databases">
        <authorList>
            <person name="Lanie J.A."/>
            <person name="Ng W.-L."/>
            <person name="Kazmierczak K.M."/>
            <person name="Andrzejewski T.M."/>
            <person name="Davidsen T.M."/>
            <person name="Wayne K.J."/>
            <person name="Tettelin H."/>
            <person name="Glass J.I."/>
            <person name="Rusch D."/>
            <person name="Podicherti R."/>
            <person name="Tsui H.-C.T."/>
            <person name="Winkler M.E."/>
        </authorList>
    </citation>
    <scope>NUCLEOTIDE SEQUENCE</scope>
</reference>
<feature type="transmembrane region" description="Helical" evidence="5">
    <location>
        <begin position="263"/>
        <end position="282"/>
    </location>
</feature>
<keyword evidence="2 5" id="KW-0812">Transmembrane</keyword>
<dbReference type="PANTHER" id="PTHR10846">
    <property type="entry name" value="SODIUM/POTASSIUM/CALCIUM EXCHANGER"/>
    <property type="match status" value="1"/>
</dbReference>
<evidence type="ECO:0000259" key="6">
    <source>
        <dbReference type="Pfam" id="PF01699"/>
    </source>
</evidence>
<feature type="transmembrane region" description="Helical" evidence="5">
    <location>
        <begin position="160"/>
        <end position="179"/>
    </location>
</feature>
<keyword evidence="3 5" id="KW-1133">Transmembrane helix</keyword>
<dbReference type="GO" id="GO:0006874">
    <property type="term" value="P:intracellular calcium ion homeostasis"/>
    <property type="evidence" value="ECO:0007669"/>
    <property type="project" value="TreeGrafter"/>
</dbReference>
<comment type="subcellular location">
    <subcellularLocation>
        <location evidence="1">Membrane</location>
        <topology evidence="1">Multi-pass membrane protein</topology>
    </subcellularLocation>
</comment>
<proteinExistence type="predicted"/>
<feature type="transmembrane region" description="Helical" evidence="5">
    <location>
        <begin position="67"/>
        <end position="90"/>
    </location>
</feature>
<dbReference type="GO" id="GO:0005886">
    <property type="term" value="C:plasma membrane"/>
    <property type="evidence" value="ECO:0007669"/>
    <property type="project" value="TreeGrafter"/>
</dbReference>
<gene>
    <name evidence="7" type="ORF">METZ01_LOCUS72680</name>
</gene>
<feature type="transmembrane region" description="Helical" evidence="5">
    <location>
        <begin position="129"/>
        <end position="148"/>
    </location>
</feature>
<dbReference type="Gene3D" id="1.20.1420.30">
    <property type="entry name" value="NCX, central ion-binding region"/>
    <property type="match status" value="1"/>
</dbReference>
<accession>A0A381TUV6</accession>
<evidence type="ECO:0000256" key="5">
    <source>
        <dbReference type="SAM" id="Phobius"/>
    </source>
</evidence>
<keyword evidence="4 5" id="KW-0472">Membrane</keyword>
<sequence>MTFYILIPLGIALLAFGGDFIVSSSTALAKKMNISPMIIGIAIIGFGTSIPEIFVATNAALSNSPDIAVGGIIGSNIANILLVLGFALFLSQKNVLPKISMGDLSVMAFSTLFLIYLMSLGFIGGIWPALMISFLLVYFFLSFRFFNVNPSLDENEEKKNYFQILGLLIFSFIALFYGSDFLIQGLVGLAKKLNIPESVLGLSLAAIGTSLPELSVTLFSIIRKKSSVALGNIIGSNIINILGALGVASLVKGSLEISDDFLLLDPYILIATACWLYIIVRYGNRNPRIFGAISLLSYSVYIYALYQ</sequence>
<organism evidence="7">
    <name type="scientific">marine metagenome</name>
    <dbReference type="NCBI Taxonomy" id="408172"/>
    <lineage>
        <taxon>unclassified sequences</taxon>
        <taxon>metagenomes</taxon>
        <taxon>ecological metagenomes</taxon>
    </lineage>
</organism>
<dbReference type="EMBL" id="UINC01005209">
    <property type="protein sequence ID" value="SVA19826.1"/>
    <property type="molecule type" value="Genomic_DNA"/>
</dbReference>
<feature type="transmembrane region" description="Helical" evidence="5">
    <location>
        <begin position="6"/>
        <end position="29"/>
    </location>
</feature>
<dbReference type="AlphaFoldDB" id="A0A381TUV6"/>
<evidence type="ECO:0000256" key="3">
    <source>
        <dbReference type="ARBA" id="ARBA00022989"/>
    </source>
</evidence>
<dbReference type="InterPro" id="IPR004837">
    <property type="entry name" value="NaCa_Exmemb"/>
</dbReference>
<dbReference type="PANTHER" id="PTHR10846:SF8">
    <property type="entry name" value="INNER MEMBRANE PROTEIN YRBG"/>
    <property type="match status" value="1"/>
</dbReference>
<evidence type="ECO:0000256" key="2">
    <source>
        <dbReference type="ARBA" id="ARBA00022692"/>
    </source>
</evidence>
<dbReference type="GO" id="GO:0008273">
    <property type="term" value="F:calcium, potassium:sodium antiporter activity"/>
    <property type="evidence" value="ECO:0007669"/>
    <property type="project" value="TreeGrafter"/>
</dbReference>
<feature type="transmembrane region" description="Helical" evidence="5">
    <location>
        <begin position="229"/>
        <end position="251"/>
    </location>
</feature>
<evidence type="ECO:0000256" key="4">
    <source>
        <dbReference type="ARBA" id="ARBA00023136"/>
    </source>
</evidence>
<dbReference type="InterPro" id="IPR004481">
    <property type="entry name" value="K/Na/Ca-exchanger"/>
</dbReference>
<dbReference type="InterPro" id="IPR044880">
    <property type="entry name" value="NCX_ion-bd_dom_sf"/>
</dbReference>
<dbReference type="Pfam" id="PF01699">
    <property type="entry name" value="Na_Ca_ex"/>
    <property type="match status" value="2"/>
</dbReference>
<name>A0A381TUV6_9ZZZZ</name>
<feature type="transmembrane region" description="Helical" evidence="5">
    <location>
        <begin position="199"/>
        <end position="222"/>
    </location>
</feature>
<feature type="transmembrane region" description="Helical" evidence="5">
    <location>
        <begin position="102"/>
        <end position="123"/>
    </location>
</feature>
<protein>
    <recommendedName>
        <fullName evidence="6">Sodium/calcium exchanger membrane region domain-containing protein</fullName>
    </recommendedName>
</protein>